<evidence type="ECO:0000256" key="1">
    <source>
        <dbReference type="ARBA" id="ARBA00004613"/>
    </source>
</evidence>
<protein>
    <recommendedName>
        <fullName evidence="12">VWFA domain-containing protein</fullName>
    </recommendedName>
</protein>
<accession>A0AA35JXQ8</accession>
<dbReference type="AlphaFoldDB" id="A0AA35JXQ8"/>
<proteinExistence type="predicted"/>
<evidence type="ECO:0000259" key="7">
    <source>
        <dbReference type="Pfam" id="PF23619"/>
    </source>
</evidence>
<dbReference type="Gene3D" id="3.40.50.410">
    <property type="entry name" value="von Willebrand factor, type A domain"/>
    <property type="match status" value="1"/>
</dbReference>
<keyword evidence="4" id="KW-0325">Glycoprotein</keyword>
<evidence type="ECO:0000256" key="3">
    <source>
        <dbReference type="ARBA" id="ARBA00022729"/>
    </source>
</evidence>
<dbReference type="Pfam" id="PF25107">
    <property type="entry name" value="VWA7_N"/>
    <property type="match status" value="1"/>
</dbReference>
<dbReference type="InterPro" id="IPR056861">
    <property type="entry name" value="HMCN1-like_VWA"/>
</dbReference>
<feature type="signal peptide" evidence="5">
    <location>
        <begin position="1"/>
        <end position="15"/>
    </location>
</feature>
<dbReference type="InterPro" id="IPR056475">
    <property type="entry name" value="GBD_Hemicentin/VWA7"/>
</dbReference>
<dbReference type="InterPro" id="IPR052577">
    <property type="entry name" value="VWA7"/>
</dbReference>
<feature type="domain" description="Hemicentin/VWA7 galactose-binding" evidence="6">
    <location>
        <begin position="510"/>
        <end position="594"/>
    </location>
</feature>
<dbReference type="InterPro" id="IPR057615">
    <property type="entry name" value="Ig_VWA7"/>
</dbReference>
<evidence type="ECO:0000256" key="2">
    <source>
        <dbReference type="ARBA" id="ARBA00022525"/>
    </source>
</evidence>
<organism evidence="10 11">
    <name type="scientific">Podarcis lilfordi</name>
    <name type="common">Lilford's wall lizard</name>
    <dbReference type="NCBI Taxonomy" id="74358"/>
    <lineage>
        <taxon>Eukaryota</taxon>
        <taxon>Metazoa</taxon>
        <taxon>Chordata</taxon>
        <taxon>Craniata</taxon>
        <taxon>Vertebrata</taxon>
        <taxon>Euteleostomi</taxon>
        <taxon>Lepidosauria</taxon>
        <taxon>Squamata</taxon>
        <taxon>Bifurcata</taxon>
        <taxon>Unidentata</taxon>
        <taxon>Episquamata</taxon>
        <taxon>Laterata</taxon>
        <taxon>Lacertibaenia</taxon>
        <taxon>Lacertidae</taxon>
        <taxon>Podarcis</taxon>
    </lineage>
</organism>
<name>A0AA35JXQ8_9SAUR</name>
<keyword evidence="3 5" id="KW-0732">Signal</keyword>
<dbReference type="Pfam" id="PF23560">
    <property type="entry name" value="GBD_Hemicentin"/>
    <property type="match status" value="1"/>
</dbReference>
<evidence type="ECO:0000259" key="8">
    <source>
        <dbReference type="Pfam" id="PF25106"/>
    </source>
</evidence>
<dbReference type="GO" id="GO:0005576">
    <property type="term" value="C:extracellular region"/>
    <property type="evidence" value="ECO:0007669"/>
    <property type="project" value="UniProtKB-SubCell"/>
</dbReference>
<feature type="chain" id="PRO_5041391649" description="VWFA domain-containing protein" evidence="5">
    <location>
        <begin position="16"/>
        <end position="920"/>
    </location>
</feature>
<dbReference type="InterPro" id="IPR036465">
    <property type="entry name" value="vWFA_dom_sf"/>
</dbReference>
<dbReference type="PANTHER" id="PTHR14905">
    <property type="entry name" value="NG37"/>
    <property type="match status" value="1"/>
</dbReference>
<evidence type="ECO:0000313" key="11">
    <source>
        <dbReference type="Proteomes" id="UP001178461"/>
    </source>
</evidence>
<sequence>MLLLSLLFCLDNVSGFLPNHESGGIDPAVFTDADITTAGVLRAVARYMERNPLPGKTPVAPGELENMKPLDATRLFKAFYKADVSPSRLLKAMQELVDANNQVETDHKKDNSYFFYCEKIVQSISQLRNLQNSMLASLKVPVSSSALESARRSAGKALHILQKFYSNTNWVELGKTKPYEHLLNPASPVFPVAPASKKTCDNCKRLPGGQFSCDGNIVVDDLLTSGYKAGQCTSKPKGKCGHGGRNDPLQYFSPTGGINKETNDPRLSPHHQLHQQAAELAIQATRDFFVGDGYGLLDKVGSDTFKKFFSLEGYSLTFVIDTTGSMSDDIKQAQTTCIELIRKYSSSPDAPFNYILVPFNDPGVGPVQETHDVDEFKSFISKLRADGGGDCPELALSGLKLALEHSLPRSEIFIFTDAGAKDEYLKDKVTVLIDSSKSVVNFALTGYCSSRKRRGAAEEASGRSYANIYEQLAAYSGGFYVKTTKGELGQVLGIMELSLNAAPVKVVHKHLDGSQLSFPVDETLTEITVSVKSLSASGFTVFLLQPSGVSPSTHTVINTASHKIVKVSPIPERGMWTVTVSPIGSYEVEIGGKSLLDFSYQIMQKQKEYVLPVQGKPVEGSNYTVSLRLMEDTKGARIQRLVPISGSGKPMDSISLKQAFDALESPWAIAPVSLDNPTTLLTVEGLSPGNLPFSRVTSYPISTESVQIVPLPNQENAMLPGESLEVSVMVVNSGQAASFSFEVWDDQGLLSSFTPPKKFLNPGESTLLNATFTAALGSDSFTSSTATFTAQSSAAQNYLKLPIMVVPETALETDQISPSHVLLDFNMPCAGGIQHRPTCSQRLWYMSFAAKDAQSAVTVRATPEGSQLSCNPQGAGGSKEVICHYRSDCCTPYAEVLMSDENGNTDTLTVDCRQSHPVAA</sequence>
<evidence type="ECO:0000259" key="9">
    <source>
        <dbReference type="Pfam" id="PF25107"/>
    </source>
</evidence>
<comment type="subcellular location">
    <subcellularLocation>
        <location evidence="1">Secreted</location>
    </subcellularLocation>
</comment>
<evidence type="ECO:0008006" key="12">
    <source>
        <dbReference type="Google" id="ProtNLM"/>
    </source>
</evidence>
<dbReference type="Proteomes" id="UP001178461">
    <property type="component" value="Chromosome 2"/>
</dbReference>
<feature type="domain" description="VWA7 Ig-like" evidence="7">
    <location>
        <begin position="714"/>
        <end position="806"/>
    </location>
</feature>
<dbReference type="InterPro" id="IPR056862">
    <property type="entry name" value="VWA7_N"/>
</dbReference>
<dbReference type="Pfam" id="PF23619">
    <property type="entry name" value="Ig_VWA7"/>
    <property type="match status" value="1"/>
</dbReference>
<evidence type="ECO:0000256" key="4">
    <source>
        <dbReference type="ARBA" id="ARBA00023180"/>
    </source>
</evidence>
<keyword evidence="2" id="KW-0964">Secreted</keyword>
<feature type="domain" description="VWA7 N-terminal" evidence="9">
    <location>
        <begin position="72"/>
        <end position="289"/>
    </location>
</feature>
<evidence type="ECO:0000259" key="6">
    <source>
        <dbReference type="Pfam" id="PF23560"/>
    </source>
</evidence>
<evidence type="ECO:0000313" key="10">
    <source>
        <dbReference type="EMBL" id="CAI5768092.1"/>
    </source>
</evidence>
<dbReference type="SUPFAM" id="SSF53300">
    <property type="entry name" value="vWA-like"/>
    <property type="match status" value="1"/>
</dbReference>
<dbReference type="EMBL" id="OX395127">
    <property type="protein sequence ID" value="CAI5768092.1"/>
    <property type="molecule type" value="Genomic_DNA"/>
</dbReference>
<feature type="domain" description="Hemicentin-1-like von Willebrand factor A" evidence="8">
    <location>
        <begin position="315"/>
        <end position="485"/>
    </location>
</feature>
<reference evidence="10" key="1">
    <citation type="submission" date="2022-12" db="EMBL/GenBank/DDBJ databases">
        <authorList>
            <person name="Alioto T."/>
            <person name="Alioto T."/>
            <person name="Gomez Garrido J."/>
        </authorList>
    </citation>
    <scope>NUCLEOTIDE SEQUENCE</scope>
</reference>
<keyword evidence="11" id="KW-1185">Reference proteome</keyword>
<dbReference type="PANTHER" id="PTHR14905:SF21">
    <property type="entry name" value="VWFA DOMAIN-CONTAINING PROTEIN"/>
    <property type="match status" value="1"/>
</dbReference>
<dbReference type="Pfam" id="PF25106">
    <property type="entry name" value="VWA_4"/>
    <property type="match status" value="1"/>
</dbReference>
<evidence type="ECO:0000256" key="5">
    <source>
        <dbReference type="SAM" id="SignalP"/>
    </source>
</evidence>
<gene>
    <name evidence="10" type="ORF">PODLI_1B043560</name>
</gene>